<accession>A0A1V8YGJ0</accession>
<evidence type="ECO:0000313" key="5">
    <source>
        <dbReference type="Proteomes" id="UP000192477"/>
    </source>
</evidence>
<dbReference type="EMBL" id="MJEA01000009">
    <property type="protein sequence ID" value="OQO69746.1"/>
    <property type="molecule type" value="Genomic_DNA"/>
</dbReference>
<dbReference type="PANTHER" id="PTHR30185:SF18">
    <property type="entry name" value="TRANSCRIPTIONAL REGULATOR MTLR"/>
    <property type="match status" value="1"/>
</dbReference>
<proteinExistence type="predicted"/>
<dbReference type="Gene3D" id="1.10.10.10">
    <property type="entry name" value="Winged helix-like DNA-binding domain superfamily/Winged helix DNA-binding domain"/>
    <property type="match status" value="1"/>
</dbReference>
<dbReference type="PANTHER" id="PTHR30185">
    <property type="entry name" value="CRYPTIC BETA-GLUCOSIDE BGL OPERON ANTITERMINATOR"/>
    <property type="match status" value="1"/>
</dbReference>
<dbReference type="OrthoDB" id="2193935at2"/>
<dbReference type="Pfam" id="PF05043">
    <property type="entry name" value="Mga"/>
    <property type="match status" value="1"/>
</dbReference>
<organism evidence="4 5">
    <name type="scientific">Enterococcus villorum</name>
    <dbReference type="NCBI Taxonomy" id="112904"/>
    <lineage>
        <taxon>Bacteria</taxon>
        <taxon>Bacillati</taxon>
        <taxon>Bacillota</taxon>
        <taxon>Bacilli</taxon>
        <taxon>Lactobacillales</taxon>
        <taxon>Enterococcaceae</taxon>
        <taxon>Enterococcus</taxon>
    </lineage>
</organism>
<protein>
    <recommendedName>
        <fullName evidence="3">Mga helix-turn-helix domain-containing protein</fullName>
    </recommendedName>
</protein>
<name>A0A1V8YGJ0_9ENTE</name>
<gene>
    <name evidence="4" type="ORF">BH747_09305</name>
</gene>
<reference evidence="4 5" key="1">
    <citation type="journal article" date="2017" name="BMC Microbiol.">
        <title>Comparative genomics of Enterococcus spp. isolated from bovine feces.</title>
        <authorList>
            <person name="Beukers A.G."/>
            <person name="Zaheer R."/>
            <person name="Goji N."/>
            <person name="Amoako K.K."/>
            <person name="Chaves A.V."/>
            <person name="Ward M.P."/>
            <person name="McAllister T.A."/>
        </authorList>
    </citation>
    <scope>NUCLEOTIDE SEQUENCE [LARGE SCALE GENOMIC DNA]</scope>
    <source>
        <strain evidence="4 5">F1129D 143</strain>
    </source>
</reference>
<keyword evidence="2" id="KW-0804">Transcription</keyword>
<dbReference type="Proteomes" id="UP000192477">
    <property type="component" value="Unassembled WGS sequence"/>
</dbReference>
<evidence type="ECO:0000256" key="2">
    <source>
        <dbReference type="ARBA" id="ARBA00023163"/>
    </source>
</evidence>
<sequence>MEKEVLNMIINKKIKRLILLLLSTQEGLTFTSEELEKRLNVTKITLKRDLQELKELYPIQLTIEISELITIQVNENYTILELVKPLLLEDPALIIFFKLISNESLNFFECCKELFISETTLKRYIIVINQYLTRYGIKLSYFPIRFIGSEINIRTFYVHLLESFDYLKIDFQKELILSFCIEFEQKLVKTSMKNLEINFEKFFLWLSTTALRTKMQHFIKLSDINLNIIEKTDLHQLIEEHLKNSYFLQDIPEIEQKFIYLILWGCIENDFSFLFLKQSSELIASLKTNNLFIESMTKELERSFCLTENNANTSDIFHTILYTFFVLKRLSQILPDYYLLHTEINNYLLYYHYDLYKKWQQFINKFPLLFDHSVDIQILGLKYTLLSLINDWMKLQTYKIAIDLNIPSTYRLLILSTFKESLSIYHMDIQPIQLSPSKLSHLLHPFDLLITNYSLELPSKAPMHFQLCKYPTVQEIEQTIKKIIQLKKKSTHSLRDL</sequence>
<comment type="caution">
    <text evidence="4">The sequence shown here is derived from an EMBL/GenBank/DDBJ whole genome shotgun (WGS) entry which is preliminary data.</text>
</comment>
<dbReference type="AlphaFoldDB" id="A0A1V8YGJ0"/>
<keyword evidence="1" id="KW-0805">Transcription regulation</keyword>
<evidence type="ECO:0000259" key="3">
    <source>
        <dbReference type="Pfam" id="PF05043"/>
    </source>
</evidence>
<dbReference type="STRING" id="112904.BH747_09305"/>
<dbReference type="InterPro" id="IPR007737">
    <property type="entry name" value="Mga_HTH"/>
</dbReference>
<dbReference type="RefSeq" id="WP_081184119.1">
    <property type="nucleotide sequence ID" value="NZ_MJEA01000009.1"/>
</dbReference>
<feature type="domain" description="Mga helix-turn-helix" evidence="3">
    <location>
        <begin position="77"/>
        <end position="160"/>
    </location>
</feature>
<dbReference type="InterPro" id="IPR036388">
    <property type="entry name" value="WH-like_DNA-bd_sf"/>
</dbReference>
<dbReference type="InterPro" id="IPR050661">
    <property type="entry name" value="BglG_antiterminators"/>
</dbReference>
<evidence type="ECO:0000256" key="1">
    <source>
        <dbReference type="ARBA" id="ARBA00023015"/>
    </source>
</evidence>
<evidence type="ECO:0000313" key="4">
    <source>
        <dbReference type="EMBL" id="OQO69746.1"/>
    </source>
</evidence>